<dbReference type="EMBL" id="UYRT01000335">
    <property type="protein sequence ID" value="VDK28024.1"/>
    <property type="molecule type" value="Genomic_DNA"/>
</dbReference>
<gene>
    <name evidence="1" type="ORF">GPUH_LOCUS398</name>
</gene>
<reference evidence="3" key="1">
    <citation type="submission" date="2016-06" db="UniProtKB">
        <authorList>
            <consortium name="WormBaseParasite"/>
        </authorList>
    </citation>
    <scope>IDENTIFICATION</scope>
</reference>
<evidence type="ECO:0000313" key="2">
    <source>
        <dbReference type="Proteomes" id="UP000271098"/>
    </source>
</evidence>
<accession>A0A183CVA7</accession>
<proteinExistence type="predicted"/>
<dbReference type="Proteomes" id="UP000271098">
    <property type="component" value="Unassembled WGS sequence"/>
</dbReference>
<name>A0A183CVA7_9BILA</name>
<sequence length="246" mass="28133">MGKQGDSSEPSPKDFAAGEASLQQFDKIHIKTLAYPWKYVDDQKPTELEYELFCGALESFWSKDLVELVTVNCSDDWTIALETVLPTLRSSIRMYCESCEEKAPELDVELTRWVKFGLSSSQSALYSENSRLVMIGCSLVKHLTLMHDRQLSAAFSEPCYLRYFMDIILSEQYCASVRCEAAQALLHILFHPSTSFECMLVKIDGYTPYEQIVRLFLKPEVCSVIFDFYMSGKRAAYLPFFMAFPS</sequence>
<organism evidence="3">
    <name type="scientific">Gongylonema pulchrum</name>
    <dbReference type="NCBI Taxonomy" id="637853"/>
    <lineage>
        <taxon>Eukaryota</taxon>
        <taxon>Metazoa</taxon>
        <taxon>Ecdysozoa</taxon>
        <taxon>Nematoda</taxon>
        <taxon>Chromadorea</taxon>
        <taxon>Rhabditida</taxon>
        <taxon>Spirurina</taxon>
        <taxon>Spiruromorpha</taxon>
        <taxon>Spiruroidea</taxon>
        <taxon>Gongylonematidae</taxon>
        <taxon>Gongylonema</taxon>
    </lineage>
</organism>
<evidence type="ECO:0000313" key="3">
    <source>
        <dbReference type="WBParaSite" id="GPUH_0000039701-mRNA-1"/>
    </source>
</evidence>
<dbReference type="OrthoDB" id="5804295at2759"/>
<keyword evidence="2" id="KW-1185">Reference proteome</keyword>
<dbReference type="WBParaSite" id="GPUH_0000039701-mRNA-1">
    <property type="protein sequence ID" value="GPUH_0000039701-mRNA-1"/>
    <property type="gene ID" value="GPUH_0000039701"/>
</dbReference>
<protein>
    <submittedName>
        <fullName evidence="1 3">Uncharacterized protein</fullName>
    </submittedName>
</protein>
<dbReference type="AlphaFoldDB" id="A0A183CVA7"/>
<evidence type="ECO:0000313" key="1">
    <source>
        <dbReference type="EMBL" id="VDK28024.1"/>
    </source>
</evidence>
<reference evidence="1 2" key="2">
    <citation type="submission" date="2018-11" db="EMBL/GenBank/DDBJ databases">
        <authorList>
            <consortium name="Pathogen Informatics"/>
        </authorList>
    </citation>
    <scope>NUCLEOTIDE SEQUENCE [LARGE SCALE GENOMIC DNA]</scope>
</reference>